<proteinExistence type="predicted"/>
<organism evidence="1">
    <name type="scientific">uncultured Caudovirales phage</name>
    <dbReference type="NCBI Taxonomy" id="2100421"/>
    <lineage>
        <taxon>Viruses</taxon>
        <taxon>Duplodnaviria</taxon>
        <taxon>Heunggongvirae</taxon>
        <taxon>Uroviricota</taxon>
        <taxon>Caudoviricetes</taxon>
        <taxon>Peduoviridae</taxon>
        <taxon>Maltschvirus</taxon>
        <taxon>Maltschvirus maltsch</taxon>
    </lineage>
</organism>
<dbReference type="EMBL" id="LR796533">
    <property type="protein sequence ID" value="CAB4150092.1"/>
    <property type="molecule type" value="Genomic_DNA"/>
</dbReference>
<evidence type="ECO:0000313" key="1">
    <source>
        <dbReference type="EMBL" id="CAB4135324.1"/>
    </source>
</evidence>
<dbReference type="EMBL" id="LR797261">
    <property type="protein sequence ID" value="CAB4198006.1"/>
    <property type="molecule type" value="Genomic_DNA"/>
</dbReference>
<protein>
    <recommendedName>
        <fullName evidence="7">Terminase small subunit</fullName>
    </recommendedName>
</protein>
<dbReference type="EMBL" id="LR796855">
    <property type="protein sequence ID" value="CAB4169869.1"/>
    <property type="molecule type" value="Genomic_DNA"/>
</dbReference>
<evidence type="ECO:0000313" key="3">
    <source>
        <dbReference type="EMBL" id="CAB4169869.1"/>
    </source>
</evidence>
<evidence type="ECO:0008006" key="7">
    <source>
        <dbReference type="Google" id="ProtNLM"/>
    </source>
</evidence>
<name>A0A6J5LL83_9CAUD</name>
<gene>
    <name evidence="4" type="ORF">UFOVP1078_53</name>
    <name evidence="5" type="ORF">UFOVP1317_43</name>
    <name evidence="6" type="ORF">UFOVP1429_38</name>
    <name evidence="1" type="ORF">UFOVP289_1</name>
    <name evidence="2" type="ORF">UFOVP547_46</name>
    <name evidence="3" type="ORF">UFOVP900_23</name>
</gene>
<evidence type="ECO:0000313" key="5">
    <source>
        <dbReference type="EMBL" id="CAB4198006.1"/>
    </source>
</evidence>
<accession>A0A6J5LL83</accession>
<evidence type="ECO:0000313" key="4">
    <source>
        <dbReference type="EMBL" id="CAB4183302.1"/>
    </source>
</evidence>
<sequence length="183" mass="21054">MRRGTSKWNPHKKARWTEQQKLQAVATYVMLGNLTETALATEIPRYTLREWKVKDWWKDLVNQIREEDVQQLDSNLQRVIQKALKATEDRLDAGEYQYDPKTGKVIRIPIKANIALKITTELLTKQEHMRDKPERMEVEKTIDARLAKLADEFVKFSSARTINSKASVDPTAIEAVVVSSSSS</sequence>
<dbReference type="EMBL" id="LR797044">
    <property type="protein sequence ID" value="CAB4183302.1"/>
    <property type="molecule type" value="Genomic_DNA"/>
</dbReference>
<evidence type="ECO:0000313" key="6">
    <source>
        <dbReference type="EMBL" id="CAB4210700.1"/>
    </source>
</evidence>
<reference evidence="1" key="1">
    <citation type="submission" date="2020-04" db="EMBL/GenBank/DDBJ databases">
        <authorList>
            <person name="Chiriac C."/>
            <person name="Salcher M."/>
            <person name="Ghai R."/>
            <person name="Kavagutti S V."/>
        </authorList>
    </citation>
    <scope>NUCLEOTIDE SEQUENCE</scope>
</reference>
<evidence type="ECO:0000313" key="2">
    <source>
        <dbReference type="EMBL" id="CAB4150092.1"/>
    </source>
</evidence>
<dbReference type="EMBL" id="LR796302">
    <property type="protein sequence ID" value="CAB4135324.1"/>
    <property type="molecule type" value="Genomic_DNA"/>
</dbReference>
<dbReference type="EMBL" id="LR797373">
    <property type="protein sequence ID" value="CAB4210700.1"/>
    <property type="molecule type" value="Genomic_DNA"/>
</dbReference>